<evidence type="ECO:0000256" key="7">
    <source>
        <dbReference type="SAM" id="Phobius"/>
    </source>
</evidence>
<dbReference type="InterPro" id="IPR017927">
    <property type="entry name" value="FAD-bd_FR_type"/>
</dbReference>
<dbReference type="PANTHER" id="PTHR11972:SF153">
    <property type="entry name" value="SUPEROXIDE-GENERATING NADPH OXIDASE HEAVY CHAIN SUBUNIT A"/>
    <property type="match status" value="1"/>
</dbReference>
<dbReference type="OrthoDB" id="202327at2759"/>
<feature type="compositionally biased region" description="Pro residues" evidence="6">
    <location>
        <begin position="1"/>
        <end position="12"/>
    </location>
</feature>
<dbReference type="InterPro" id="IPR013121">
    <property type="entry name" value="Fe_red_NAD-bd_6"/>
</dbReference>
<evidence type="ECO:0000256" key="5">
    <source>
        <dbReference type="ARBA" id="ARBA00023136"/>
    </source>
</evidence>
<dbReference type="SUPFAM" id="SSF63380">
    <property type="entry name" value="Riboflavin synthase domain-like"/>
    <property type="match status" value="1"/>
</dbReference>
<evidence type="ECO:0000313" key="10">
    <source>
        <dbReference type="Proteomes" id="UP000241890"/>
    </source>
</evidence>
<dbReference type="GO" id="GO:0016491">
    <property type="term" value="F:oxidoreductase activity"/>
    <property type="evidence" value="ECO:0007669"/>
    <property type="project" value="UniProtKB-KW"/>
</dbReference>
<feature type="region of interest" description="Disordered" evidence="6">
    <location>
        <begin position="1"/>
        <end position="45"/>
    </location>
</feature>
<evidence type="ECO:0000259" key="8">
    <source>
        <dbReference type="PROSITE" id="PS51384"/>
    </source>
</evidence>
<dbReference type="GO" id="GO:0005886">
    <property type="term" value="C:plasma membrane"/>
    <property type="evidence" value="ECO:0007669"/>
    <property type="project" value="TreeGrafter"/>
</dbReference>
<keyword evidence="5 7" id="KW-0472">Membrane</keyword>
<feature type="transmembrane region" description="Helical" evidence="7">
    <location>
        <begin position="428"/>
        <end position="454"/>
    </location>
</feature>
<dbReference type="Gene3D" id="2.40.30.10">
    <property type="entry name" value="Translation factors"/>
    <property type="match status" value="1"/>
</dbReference>
<feature type="transmembrane region" description="Helical" evidence="7">
    <location>
        <begin position="162"/>
        <end position="190"/>
    </location>
</feature>
<dbReference type="PANTHER" id="PTHR11972">
    <property type="entry name" value="NADPH OXIDASE"/>
    <property type="match status" value="1"/>
</dbReference>
<dbReference type="InterPro" id="IPR039261">
    <property type="entry name" value="FNR_nucleotide-bd"/>
</dbReference>
<sequence>MIPTSSPPPKPIKPAHLTHRQTQLAESEPPRAPVQNLHQQQQVQSPCQSPVITPLQVNTAKQTPPAPPPGADVLTFTLWAHNLGYAAGLSNIAFGFVAVTWSQEIIDRPAAGDVLFAANFCGPYCVAIGILLLAWEKVNGLRQCSWLPGEQVNAGRSWLRGAAYIVLAVGTMFSYPTMLAGGVMIICAAANFAATHRNETLTPQNVVHESFLLCKCENKAAVHQDDEEGRARSKSIGERISTVWSRLIEIGAAGQVVFVTIYVLINVVLWVQRLAEWVDLVDEAQKACSTASPFLCLSDYAPFAKAFGQTLNFNCSVILLPVLRTLVRRLNNFSVNGSSTVAKYMPPLRKNIVLHKFIAIFVLAGSIGHIVFHMLNLWKAPEATTNIFQPGAFITGFLITFAMYVIFAGAQNRVKRAQYETFWNTHHAFLLFFACLLAHAPKFWLWGCIPLLAYTAERFYRERKGRKAFYVSSVIFKDPVMCISFFPGRPGDFVFKEGQYLHLLAPSISTFAWHPFTISSAYEDLEKKNGEVTLHIRVQAEGSWTHQLCQRFRSMAGSPNASNGKDFSLYLSHLDSQGVQQRGKHLGPDGLPLIQVDGPHAAPAQHYFEYDEVMLVGAGIGLTPSSAIIQSVLRHKWKKGFNPSTIHFFFVVRHSEIFSFRWFIALLHELQGNVASDYAAGALDRAHNRLQIHLFVTRAPRDGKRVERQKSVRLSGASPRSATRTADDTANAGLATRQAGMNVDLGFTAADLELALLNPSVSSKQMPSALPPLDATHEASSAANQYQNIWIWNGRPNWDEIFAYVKQNRQRNVDRIGVCFCGTPIIGKDLKQFCHKYSSLQDNCRFELHKENF</sequence>
<dbReference type="AlphaFoldDB" id="A0A2R5GVP2"/>
<evidence type="ECO:0000256" key="2">
    <source>
        <dbReference type="ARBA" id="ARBA00022692"/>
    </source>
</evidence>
<organism evidence="9 10">
    <name type="scientific">Hondaea fermentalgiana</name>
    <dbReference type="NCBI Taxonomy" id="2315210"/>
    <lineage>
        <taxon>Eukaryota</taxon>
        <taxon>Sar</taxon>
        <taxon>Stramenopiles</taxon>
        <taxon>Bigyra</taxon>
        <taxon>Labyrinthulomycetes</taxon>
        <taxon>Thraustochytrida</taxon>
        <taxon>Thraustochytriidae</taxon>
        <taxon>Hondaea</taxon>
    </lineage>
</organism>
<accession>A0A2R5GVP2</accession>
<dbReference type="InterPro" id="IPR013112">
    <property type="entry name" value="FAD-bd_8"/>
</dbReference>
<dbReference type="Pfam" id="PF01794">
    <property type="entry name" value="Ferric_reduct"/>
    <property type="match status" value="1"/>
</dbReference>
<feature type="transmembrane region" description="Helical" evidence="7">
    <location>
        <begin position="83"/>
        <end position="102"/>
    </location>
</feature>
<dbReference type="Pfam" id="PF08022">
    <property type="entry name" value="FAD_binding_8"/>
    <property type="match status" value="1"/>
</dbReference>
<dbReference type="InterPro" id="IPR013130">
    <property type="entry name" value="Fe3_Rdtase_TM_dom"/>
</dbReference>
<protein>
    <submittedName>
        <fullName evidence="9">NADPH oxidase 5</fullName>
    </submittedName>
</protein>
<reference evidence="9 10" key="1">
    <citation type="submission" date="2017-12" db="EMBL/GenBank/DDBJ databases">
        <title>Sequencing, de novo assembly and annotation of complete genome of a new Thraustochytrid species, strain FCC1311.</title>
        <authorList>
            <person name="Sedici K."/>
            <person name="Godart F."/>
            <person name="Aiese Cigliano R."/>
            <person name="Sanseverino W."/>
            <person name="Barakat M."/>
            <person name="Ortet P."/>
            <person name="Marechal E."/>
            <person name="Cagnac O."/>
            <person name="Amato A."/>
        </authorList>
    </citation>
    <scope>NUCLEOTIDE SEQUENCE [LARGE SCALE GENOMIC DNA]</scope>
</reference>
<dbReference type="Pfam" id="PF08030">
    <property type="entry name" value="NAD_binding_6"/>
    <property type="match status" value="1"/>
</dbReference>
<dbReference type="SUPFAM" id="SSF52343">
    <property type="entry name" value="Ferredoxin reductase-like, C-terminal NADP-linked domain"/>
    <property type="match status" value="1"/>
</dbReference>
<evidence type="ECO:0000313" key="9">
    <source>
        <dbReference type="EMBL" id="GBG31984.1"/>
    </source>
</evidence>
<dbReference type="EMBL" id="BEYU01000111">
    <property type="protein sequence ID" value="GBG31984.1"/>
    <property type="molecule type" value="Genomic_DNA"/>
</dbReference>
<feature type="transmembrane region" description="Helical" evidence="7">
    <location>
        <begin position="387"/>
        <end position="407"/>
    </location>
</feature>
<feature type="transmembrane region" description="Helical" evidence="7">
    <location>
        <begin position="353"/>
        <end position="375"/>
    </location>
</feature>
<comment type="subcellular location">
    <subcellularLocation>
        <location evidence="1">Membrane</location>
        <topology evidence="1">Multi-pass membrane protein</topology>
    </subcellularLocation>
</comment>
<keyword evidence="4" id="KW-0560">Oxidoreductase</keyword>
<dbReference type="Gene3D" id="3.40.50.80">
    <property type="entry name" value="Nucleotide-binding domain of ferredoxin-NADP reductase (FNR) module"/>
    <property type="match status" value="1"/>
</dbReference>
<keyword evidence="3 7" id="KW-1133">Transmembrane helix</keyword>
<name>A0A2R5GVP2_9STRA</name>
<dbReference type="InterPro" id="IPR017938">
    <property type="entry name" value="Riboflavin_synthase-like_b-brl"/>
</dbReference>
<feature type="transmembrane region" description="Helical" evidence="7">
    <location>
        <begin position="114"/>
        <end position="135"/>
    </location>
</feature>
<gene>
    <name evidence="9" type="ORF">FCC1311_082092</name>
</gene>
<feature type="transmembrane region" description="Helical" evidence="7">
    <location>
        <begin position="247"/>
        <end position="271"/>
    </location>
</feature>
<evidence type="ECO:0000256" key="1">
    <source>
        <dbReference type="ARBA" id="ARBA00004141"/>
    </source>
</evidence>
<dbReference type="InterPro" id="IPR050369">
    <property type="entry name" value="RBOH/FRE"/>
</dbReference>
<evidence type="ECO:0000256" key="4">
    <source>
        <dbReference type="ARBA" id="ARBA00023002"/>
    </source>
</evidence>
<keyword evidence="10" id="KW-1185">Reference proteome</keyword>
<comment type="caution">
    <text evidence="9">The sequence shown here is derived from an EMBL/GenBank/DDBJ whole genome shotgun (WGS) entry which is preliminary data.</text>
</comment>
<dbReference type="InParanoid" id="A0A2R5GVP2"/>
<dbReference type="PROSITE" id="PS51384">
    <property type="entry name" value="FAD_FR"/>
    <property type="match status" value="1"/>
</dbReference>
<dbReference type="Proteomes" id="UP000241890">
    <property type="component" value="Unassembled WGS sequence"/>
</dbReference>
<feature type="region of interest" description="Disordered" evidence="6">
    <location>
        <begin position="703"/>
        <end position="730"/>
    </location>
</feature>
<dbReference type="CDD" id="cd06186">
    <property type="entry name" value="NOX_Duox_like_FAD_NADP"/>
    <property type="match status" value="1"/>
</dbReference>
<evidence type="ECO:0000256" key="3">
    <source>
        <dbReference type="ARBA" id="ARBA00022989"/>
    </source>
</evidence>
<proteinExistence type="predicted"/>
<feature type="domain" description="FAD-binding FR-type" evidence="8">
    <location>
        <begin position="449"/>
        <end position="595"/>
    </location>
</feature>
<keyword evidence="2 7" id="KW-0812">Transmembrane</keyword>
<evidence type="ECO:0000256" key="6">
    <source>
        <dbReference type="SAM" id="MobiDB-lite"/>
    </source>
</evidence>